<dbReference type="InterPro" id="IPR051452">
    <property type="entry name" value="Diverse_Oxidoreductases"/>
</dbReference>
<organism evidence="6 7">
    <name type="scientific">Roseateles aquae</name>
    <dbReference type="NCBI Taxonomy" id="3077235"/>
    <lineage>
        <taxon>Bacteria</taxon>
        <taxon>Pseudomonadati</taxon>
        <taxon>Pseudomonadota</taxon>
        <taxon>Betaproteobacteria</taxon>
        <taxon>Burkholderiales</taxon>
        <taxon>Sphaerotilaceae</taxon>
        <taxon>Roseateles</taxon>
    </lineage>
</organism>
<dbReference type="PANTHER" id="PTHR44379:SF2">
    <property type="entry name" value="BLR6218 PROTEIN"/>
    <property type="match status" value="1"/>
</dbReference>
<dbReference type="CDD" id="cd00207">
    <property type="entry name" value="fer2"/>
    <property type="match status" value="1"/>
</dbReference>
<dbReference type="SUPFAM" id="SSF47741">
    <property type="entry name" value="CO dehydrogenase ISP C-domain like"/>
    <property type="match status" value="1"/>
</dbReference>
<keyword evidence="2" id="KW-0479">Metal-binding</keyword>
<dbReference type="Proteomes" id="UP001246372">
    <property type="component" value="Unassembled WGS sequence"/>
</dbReference>
<dbReference type="InterPro" id="IPR001041">
    <property type="entry name" value="2Fe-2S_ferredoxin-type"/>
</dbReference>
<evidence type="ECO:0000256" key="4">
    <source>
        <dbReference type="ARBA" id="ARBA00023014"/>
    </source>
</evidence>
<name>A0ABU3P9E0_9BURK</name>
<dbReference type="PANTHER" id="PTHR44379">
    <property type="entry name" value="OXIDOREDUCTASE WITH IRON-SULFUR SUBUNIT"/>
    <property type="match status" value="1"/>
</dbReference>
<gene>
    <name evidence="6" type="ORF">RQP53_05435</name>
</gene>
<evidence type="ECO:0000256" key="2">
    <source>
        <dbReference type="ARBA" id="ARBA00022723"/>
    </source>
</evidence>
<keyword evidence="7" id="KW-1185">Reference proteome</keyword>
<sequence>MPNLTLNVNGKDYAITVSSTSMPLLWALRDLIGLTGTKYGCGIEICGACTVLVNGKPEKSCDMDVSSAVGKRITTIEGLSADRSHPAQKAWILHQVPQCGYCQSGMLMAVAGAMNAGHKGSEIANEIENVCVCGTYQRIKQALNTL</sequence>
<reference evidence="6" key="1">
    <citation type="submission" date="2023-09" db="EMBL/GenBank/DDBJ databases">
        <title>Paucibacter sp. APW11 Genome sequencing and assembly.</title>
        <authorList>
            <person name="Kim I."/>
        </authorList>
    </citation>
    <scope>NUCLEOTIDE SEQUENCE</scope>
    <source>
        <strain evidence="6">APW11</strain>
    </source>
</reference>
<protein>
    <submittedName>
        <fullName evidence="6">(2Fe-2S)-binding protein</fullName>
    </submittedName>
</protein>
<keyword evidence="4" id="KW-0411">Iron-sulfur</keyword>
<keyword evidence="3" id="KW-0408">Iron</keyword>
<dbReference type="InterPro" id="IPR036010">
    <property type="entry name" value="2Fe-2S_ferredoxin-like_sf"/>
</dbReference>
<keyword evidence="1" id="KW-0001">2Fe-2S</keyword>
<comment type="caution">
    <text evidence="6">The sequence shown here is derived from an EMBL/GenBank/DDBJ whole genome shotgun (WGS) entry which is preliminary data.</text>
</comment>
<evidence type="ECO:0000313" key="6">
    <source>
        <dbReference type="EMBL" id="MDT8998708.1"/>
    </source>
</evidence>
<evidence type="ECO:0000256" key="3">
    <source>
        <dbReference type="ARBA" id="ARBA00023004"/>
    </source>
</evidence>
<accession>A0ABU3P9E0</accession>
<dbReference type="Gene3D" id="1.10.150.120">
    <property type="entry name" value="[2Fe-2S]-binding domain"/>
    <property type="match status" value="1"/>
</dbReference>
<dbReference type="PROSITE" id="PS51085">
    <property type="entry name" value="2FE2S_FER_2"/>
    <property type="match status" value="1"/>
</dbReference>
<dbReference type="SUPFAM" id="SSF54292">
    <property type="entry name" value="2Fe-2S ferredoxin-like"/>
    <property type="match status" value="1"/>
</dbReference>
<proteinExistence type="predicted"/>
<evidence type="ECO:0000259" key="5">
    <source>
        <dbReference type="PROSITE" id="PS51085"/>
    </source>
</evidence>
<dbReference type="Gene3D" id="3.10.20.30">
    <property type="match status" value="1"/>
</dbReference>
<dbReference type="InterPro" id="IPR002888">
    <property type="entry name" value="2Fe-2S-bd"/>
</dbReference>
<evidence type="ECO:0000313" key="7">
    <source>
        <dbReference type="Proteomes" id="UP001246372"/>
    </source>
</evidence>
<dbReference type="Pfam" id="PF01799">
    <property type="entry name" value="Fer2_2"/>
    <property type="match status" value="1"/>
</dbReference>
<dbReference type="InterPro" id="IPR012675">
    <property type="entry name" value="Beta-grasp_dom_sf"/>
</dbReference>
<dbReference type="EMBL" id="JAVXZY010000002">
    <property type="protein sequence ID" value="MDT8998708.1"/>
    <property type="molecule type" value="Genomic_DNA"/>
</dbReference>
<dbReference type="RefSeq" id="WP_315649216.1">
    <property type="nucleotide sequence ID" value="NZ_JAVXZY010000002.1"/>
</dbReference>
<evidence type="ECO:0000256" key="1">
    <source>
        <dbReference type="ARBA" id="ARBA00022714"/>
    </source>
</evidence>
<feature type="domain" description="2Fe-2S ferredoxin-type" evidence="5">
    <location>
        <begin position="2"/>
        <end position="79"/>
    </location>
</feature>
<dbReference type="Pfam" id="PF00111">
    <property type="entry name" value="Fer2"/>
    <property type="match status" value="1"/>
</dbReference>
<dbReference type="InterPro" id="IPR036884">
    <property type="entry name" value="2Fe-2S-bd_dom_sf"/>
</dbReference>